<evidence type="ECO:0000313" key="2">
    <source>
        <dbReference type="EMBL" id="KXJ89746.1"/>
    </source>
</evidence>
<feature type="region of interest" description="Disordered" evidence="1">
    <location>
        <begin position="206"/>
        <end position="478"/>
    </location>
</feature>
<feature type="compositionally biased region" description="Polar residues" evidence="1">
    <location>
        <begin position="383"/>
        <end position="400"/>
    </location>
</feature>
<gene>
    <name evidence="2" type="ORF">Micbo1qcDRAFT_235004</name>
</gene>
<dbReference type="Proteomes" id="UP000070501">
    <property type="component" value="Unassembled WGS sequence"/>
</dbReference>
<feature type="compositionally biased region" description="Low complexity" evidence="1">
    <location>
        <begin position="208"/>
        <end position="221"/>
    </location>
</feature>
<dbReference type="InParanoid" id="A0A136IYB9"/>
<dbReference type="AlphaFoldDB" id="A0A136IYB9"/>
<name>A0A136IYB9_9PEZI</name>
<keyword evidence="3" id="KW-1185">Reference proteome</keyword>
<dbReference type="EMBL" id="KQ964254">
    <property type="protein sequence ID" value="KXJ89746.1"/>
    <property type="molecule type" value="Genomic_DNA"/>
</dbReference>
<feature type="compositionally biased region" description="Low complexity" evidence="1">
    <location>
        <begin position="229"/>
        <end position="239"/>
    </location>
</feature>
<evidence type="ECO:0000313" key="3">
    <source>
        <dbReference type="Proteomes" id="UP000070501"/>
    </source>
</evidence>
<dbReference type="STRING" id="196109.A0A136IYB9"/>
<proteinExistence type="predicted"/>
<protein>
    <submittedName>
        <fullName evidence="2">Uncharacterized protein</fullName>
    </submittedName>
</protein>
<reference evidence="3" key="1">
    <citation type="submission" date="2016-02" db="EMBL/GenBank/DDBJ databases">
        <title>Draft genome sequence of Microdochium bolleyi, a fungal endophyte of beachgrass.</title>
        <authorList>
            <consortium name="DOE Joint Genome Institute"/>
            <person name="David A.S."/>
            <person name="May G."/>
            <person name="Haridas S."/>
            <person name="Lim J."/>
            <person name="Wang M."/>
            <person name="Labutti K."/>
            <person name="Lipzen A."/>
            <person name="Barry K."/>
            <person name="Grigoriev I.V."/>
        </authorList>
    </citation>
    <scope>NUCLEOTIDE SEQUENCE [LARGE SCALE GENOMIC DNA]</scope>
    <source>
        <strain evidence="3">J235TASD1</strain>
    </source>
</reference>
<organism evidence="2 3">
    <name type="scientific">Microdochium bolleyi</name>
    <dbReference type="NCBI Taxonomy" id="196109"/>
    <lineage>
        <taxon>Eukaryota</taxon>
        <taxon>Fungi</taxon>
        <taxon>Dikarya</taxon>
        <taxon>Ascomycota</taxon>
        <taxon>Pezizomycotina</taxon>
        <taxon>Sordariomycetes</taxon>
        <taxon>Xylariomycetidae</taxon>
        <taxon>Xylariales</taxon>
        <taxon>Microdochiaceae</taxon>
        <taxon>Microdochium</taxon>
    </lineage>
</organism>
<feature type="compositionally biased region" description="Low complexity" evidence="1">
    <location>
        <begin position="331"/>
        <end position="382"/>
    </location>
</feature>
<dbReference type="OrthoDB" id="4204700at2759"/>
<feature type="compositionally biased region" description="Low complexity" evidence="1">
    <location>
        <begin position="271"/>
        <end position="323"/>
    </location>
</feature>
<feature type="compositionally biased region" description="Basic and acidic residues" evidence="1">
    <location>
        <begin position="433"/>
        <end position="457"/>
    </location>
</feature>
<sequence>MTTQQRPADREAAWAQAELQAREKYLEDGATVDMTKLRGAGFFSRGLYFGEFAHRIFIWQSLARESEAARRKLTATEADALSQHSDQLWRSRSVAQPVSLAVAAFMAFRTRKVFKFPFVNAPMKWFNSSVFPSERLRLAEGQKAKMYWHATRFLAYCPPSWLVTTWVTYEWSLGTFEHRKRNDPRLRELTQQVNANRKAELAKRFPNAAGAQQQQQQTARGGPQGRLGQPMQSSRQQQQAEYRDDASPTNSSGNPAETWGNADTYQEKSHSSSSASPSSFPSATASSSPQASSTPSSPSYPTYPTSQSPQQQQNGGWGDSPSAFDDDSFDDMSPVSPAARRAEAVNAAPSSSAGSGSAWDRVRQSSQRPGPQQQRHQPQQQPDNTAPWGSNPDAPNNASAQVGGAGAGWDSVRSRNGPANPESYTYSAADEEREQRQYDKDKAQRDFDAMIERERKGQGVSGGGSAPDKTGSGRGWWS</sequence>
<accession>A0A136IYB9</accession>
<evidence type="ECO:0000256" key="1">
    <source>
        <dbReference type="SAM" id="MobiDB-lite"/>
    </source>
</evidence>